<name>A0A5J6J9V4_STRVI</name>
<keyword evidence="6" id="KW-0732">Signal</keyword>
<evidence type="ECO:0000256" key="2">
    <source>
        <dbReference type="ARBA" id="ARBA00005466"/>
    </source>
</evidence>
<feature type="signal peptide" evidence="6">
    <location>
        <begin position="1"/>
        <end position="20"/>
    </location>
</feature>
<dbReference type="AlphaFoldDB" id="A0A5J6J9V4"/>
<evidence type="ECO:0000256" key="1">
    <source>
        <dbReference type="ARBA" id="ARBA00001974"/>
    </source>
</evidence>
<evidence type="ECO:0000256" key="3">
    <source>
        <dbReference type="ARBA" id="ARBA00022630"/>
    </source>
</evidence>
<protein>
    <submittedName>
        <fullName evidence="8">FAD-binding oxidoreductase</fullName>
    </submittedName>
</protein>
<dbReference type="Pfam" id="PF08031">
    <property type="entry name" value="BBE"/>
    <property type="match status" value="1"/>
</dbReference>
<dbReference type="Gene3D" id="3.40.462.20">
    <property type="match status" value="1"/>
</dbReference>
<feature type="domain" description="FAD-binding PCMH-type" evidence="7">
    <location>
        <begin position="55"/>
        <end position="225"/>
    </location>
</feature>
<keyword evidence="5" id="KW-0560">Oxidoreductase</keyword>
<dbReference type="SUPFAM" id="SSF56176">
    <property type="entry name" value="FAD-binding/transporter-associated domain-like"/>
    <property type="match status" value="1"/>
</dbReference>
<dbReference type="InterPro" id="IPR006094">
    <property type="entry name" value="Oxid_FAD_bind_N"/>
</dbReference>
<evidence type="ECO:0000313" key="9">
    <source>
        <dbReference type="Proteomes" id="UP000325563"/>
    </source>
</evidence>
<dbReference type="Pfam" id="PF01565">
    <property type="entry name" value="FAD_binding_4"/>
    <property type="match status" value="1"/>
</dbReference>
<evidence type="ECO:0000313" key="8">
    <source>
        <dbReference type="EMBL" id="QEV44278.1"/>
    </source>
</evidence>
<dbReference type="InterPro" id="IPR036318">
    <property type="entry name" value="FAD-bd_PCMH-like_sf"/>
</dbReference>
<dbReference type="GO" id="GO:0071949">
    <property type="term" value="F:FAD binding"/>
    <property type="evidence" value="ECO:0007669"/>
    <property type="project" value="InterPro"/>
</dbReference>
<dbReference type="GO" id="GO:0016491">
    <property type="term" value="F:oxidoreductase activity"/>
    <property type="evidence" value="ECO:0007669"/>
    <property type="project" value="UniProtKB-KW"/>
</dbReference>
<evidence type="ECO:0000256" key="5">
    <source>
        <dbReference type="ARBA" id="ARBA00023002"/>
    </source>
</evidence>
<dbReference type="KEGG" id="svn:CP980_03625"/>
<feature type="chain" id="PRO_5039663633" evidence="6">
    <location>
        <begin position="21"/>
        <end position="498"/>
    </location>
</feature>
<dbReference type="PROSITE" id="PS00862">
    <property type="entry name" value="OX2_COVAL_FAD"/>
    <property type="match status" value="1"/>
</dbReference>
<comment type="similarity">
    <text evidence="2">Belongs to the oxygen-dependent FAD-linked oxidoreductase family.</text>
</comment>
<dbReference type="InterPro" id="IPR050416">
    <property type="entry name" value="FAD-linked_Oxidoreductase"/>
</dbReference>
<keyword evidence="3" id="KW-0285">Flavoprotein</keyword>
<comment type="cofactor">
    <cofactor evidence="1">
        <name>FAD</name>
        <dbReference type="ChEBI" id="CHEBI:57692"/>
    </cofactor>
</comment>
<dbReference type="Proteomes" id="UP000325563">
    <property type="component" value="Chromosome"/>
</dbReference>
<dbReference type="InterPro" id="IPR006093">
    <property type="entry name" value="Oxy_OxRdtase_FAD_BS"/>
</dbReference>
<dbReference type="EMBL" id="CP023692">
    <property type="protein sequence ID" value="QEV44278.1"/>
    <property type="molecule type" value="Genomic_DNA"/>
</dbReference>
<dbReference type="InterPro" id="IPR016169">
    <property type="entry name" value="FAD-bd_PCMH_sub2"/>
</dbReference>
<keyword evidence="9" id="KW-1185">Reference proteome</keyword>
<evidence type="ECO:0000259" key="7">
    <source>
        <dbReference type="PROSITE" id="PS51387"/>
    </source>
</evidence>
<dbReference type="InterPro" id="IPR012951">
    <property type="entry name" value="BBE"/>
</dbReference>
<gene>
    <name evidence="8" type="ORF">CP980_03625</name>
</gene>
<dbReference type="Gene3D" id="3.30.465.10">
    <property type="match status" value="1"/>
</dbReference>
<dbReference type="Gene3D" id="3.30.43.10">
    <property type="entry name" value="Uridine Diphospho-n-acetylenolpyruvylglucosamine Reductase, domain 2"/>
    <property type="match status" value="1"/>
</dbReference>
<evidence type="ECO:0000256" key="4">
    <source>
        <dbReference type="ARBA" id="ARBA00022827"/>
    </source>
</evidence>
<evidence type="ECO:0000256" key="6">
    <source>
        <dbReference type="SAM" id="SignalP"/>
    </source>
</evidence>
<dbReference type="PANTHER" id="PTHR42973">
    <property type="entry name" value="BINDING OXIDOREDUCTASE, PUTATIVE (AFU_ORTHOLOGUE AFUA_1G17690)-RELATED"/>
    <property type="match status" value="1"/>
</dbReference>
<dbReference type="InterPro" id="IPR016167">
    <property type="entry name" value="FAD-bd_PCMH_sub1"/>
</dbReference>
<keyword evidence="4" id="KW-0274">FAD</keyword>
<sequence length="498" mass="52501">MLGGAPALVLAALGVTGAHARAPDWAALARGTDGRVVLPGDPEYPEARQLFQPRYDTVAPGAVAYPAHAADVAVCLDFARRSAVPVVPRAGGHSYAGWSTRAGGLVVDVGAMAAVTVEGPGVRVGAGARLGDVNRTLAARRLTLPTGLCPTVGIAGLTLGGGLGLASRAHGTTSDALTGATVVTPDGVVREVDATRDPDLFWALRGGGGGNFGVVTELRFRTHPATDCAYAELHWPEADSAALLRGWQRWLAALPDPFWSQVEFLIESGPATAPAVRVLCLDGRAELERQLTRLSGLVGRPLRDSWTVVRTYEDTLRAMSGCAEQSAAQCHLPGTLPGRTPEGRIGRDSYAGRSDFWGAAGLPDAGVAAVLAAVRRYGQAVPAGGLGVVQFTGETGGAVNRTAAAGTAFVHRDSAFLTQYLAYWPASATPSQVSAHQGWLDGLWQDLRPWASGRAYQNYIDPKLPAWREAYYGPNLARLEEVRRTYDPDTLFRFPQAI</sequence>
<dbReference type="PROSITE" id="PS51387">
    <property type="entry name" value="FAD_PCMH"/>
    <property type="match status" value="1"/>
</dbReference>
<accession>A0A5J6J9V4</accession>
<dbReference type="InterPro" id="IPR016166">
    <property type="entry name" value="FAD-bd_PCMH"/>
</dbReference>
<reference evidence="8 9" key="1">
    <citation type="submission" date="2017-09" db="EMBL/GenBank/DDBJ databases">
        <authorList>
            <person name="Lee N."/>
            <person name="Cho B.-K."/>
        </authorList>
    </citation>
    <scope>NUCLEOTIDE SEQUENCE [LARGE SCALE GENOMIC DNA]</scope>
    <source>
        <strain evidence="8 9">ATCC 27476</strain>
    </source>
</reference>
<dbReference type="PANTHER" id="PTHR42973:SF39">
    <property type="entry name" value="FAD-BINDING PCMH-TYPE DOMAIN-CONTAINING PROTEIN"/>
    <property type="match status" value="1"/>
</dbReference>
<organism evidence="8 9">
    <name type="scientific">Streptomyces vinaceus</name>
    <dbReference type="NCBI Taxonomy" id="1960"/>
    <lineage>
        <taxon>Bacteria</taxon>
        <taxon>Bacillati</taxon>
        <taxon>Actinomycetota</taxon>
        <taxon>Actinomycetes</taxon>
        <taxon>Kitasatosporales</taxon>
        <taxon>Streptomycetaceae</taxon>
        <taxon>Streptomyces</taxon>
    </lineage>
</organism>
<proteinExistence type="inferred from homology"/>